<dbReference type="InterPro" id="IPR011009">
    <property type="entry name" value="Kinase-like_dom_sf"/>
</dbReference>
<dbReference type="InterPro" id="IPR001245">
    <property type="entry name" value="Ser-Thr/Tyr_kinase_cat_dom"/>
</dbReference>
<proteinExistence type="predicted"/>
<evidence type="ECO:0000256" key="2">
    <source>
        <dbReference type="ARBA" id="ARBA00022527"/>
    </source>
</evidence>
<dbReference type="InterPro" id="IPR036047">
    <property type="entry name" value="F-box-like_dom_sf"/>
</dbReference>
<feature type="domain" description="F-box" evidence="6">
    <location>
        <begin position="10"/>
        <end position="46"/>
    </location>
</feature>
<evidence type="ECO:0000313" key="8">
    <source>
        <dbReference type="Proteomes" id="UP001372338"/>
    </source>
</evidence>
<dbReference type="PROSITE" id="PS50181">
    <property type="entry name" value="FBOX"/>
    <property type="match status" value="1"/>
</dbReference>
<name>A0AAN9EIY3_CROPI</name>
<dbReference type="PANTHER" id="PTHR47985">
    <property type="entry name" value="OS07G0668900 PROTEIN"/>
    <property type="match status" value="1"/>
</dbReference>
<dbReference type="SUPFAM" id="SSF81383">
    <property type="entry name" value="F-box domain"/>
    <property type="match status" value="1"/>
</dbReference>
<dbReference type="Gene3D" id="1.20.1280.50">
    <property type="match status" value="1"/>
</dbReference>
<dbReference type="SUPFAM" id="SSF56112">
    <property type="entry name" value="Protein kinase-like (PK-like)"/>
    <property type="match status" value="1"/>
</dbReference>
<evidence type="ECO:0000259" key="6">
    <source>
        <dbReference type="PROSITE" id="PS50181"/>
    </source>
</evidence>
<dbReference type="InterPro" id="IPR055357">
    <property type="entry name" value="LRR_At1g61320_AtMIF1"/>
</dbReference>
<evidence type="ECO:0000259" key="5">
    <source>
        <dbReference type="PROSITE" id="PS50011"/>
    </source>
</evidence>
<reference evidence="7 8" key="1">
    <citation type="submission" date="2024-01" db="EMBL/GenBank/DDBJ databases">
        <title>The genomes of 5 underutilized Papilionoideae crops provide insights into root nodulation and disease resistanc.</title>
        <authorList>
            <person name="Yuan L."/>
        </authorList>
    </citation>
    <scope>NUCLEOTIDE SEQUENCE [LARGE SCALE GENOMIC DNA]</scope>
    <source>
        <strain evidence="7">ZHUSHIDOU_FW_LH</strain>
        <tissue evidence="7">Leaf</tissue>
    </source>
</reference>
<gene>
    <name evidence="7" type="ORF">RIF29_23966</name>
</gene>
<evidence type="ECO:0000256" key="4">
    <source>
        <dbReference type="ARBA" id="ARBA00023288"/>
    </source>
</evidence>
<protein>
    <submittedName>
        <fullName evidence="7">Uncharacterized protein</fullName>
    </submittedName>
</protein>
<keyword evidence="2" id="KW-0418">Kinase</keyword>
<dbReference type="PANTHER" id="PTHR47985:SF41">
    <property type="entry name" value="SERINE_THREONINE-PROTEIN KINASE PBL5-RELATED"/>
    <property type="match status" value="1"/>
</dbReference>
<dbReference type="GO" id="GO:0004674">
    <property type="term" value="F:protein serine/threonine kinase activity"/>
    <property type="evidence" value="ECO:0007669"/>
    <property type="project" value="UniProtKB-KW"/>
</dbReference>
<dbReference type="InterPro" id="IPR000719">
    <property type="entry name" value="Prot_kinase_dom"/>
</dbReference>
<dbReference type="Proteomes" id="UP001372338">
    <property type="component" value="Unassembled WGS sequence"/>
</dbReference>
<dbReference type="SUPFAM" id="SSF52047">
    <property type="entry name" value="RNI-like"/>
    <property type="match status" value="1"/>
</dbReference>
<dbReference type="Pfam" id="PF23622">
    <property type="entry name" value="LRR_At1g61320_AtMIF1"/>
    <property type="match status" value="1"/>
</dbReference>
<comment type="subcellular location">
    <subcellularLocation>
        <location evidence="1">Cell membrane</location>
        <topology evidence="1">Lipid-anchor</topology>
    </subcellularLocation>
</comment>
<dbReference type="Gene3D" id="1.10.510.10">
    <property type="entry name" value="Transferase(Phosphotransferase) domain 1"/>
    <property type="match status" value="1"/>
</dbReference>
<dbReference type="EMBL" id="JAYWIO010000005">
    <property type="protein sequence ID" value="KAK7258392.1"/>
    <property type="molecule type" value="Genomic_DNA"/>
</dbReference>
<keyword evidence="4" id="KW-0449">Lipoprotein</keyword>
<accession>A0AAN9EIY3</accession>
<dbReference type="PROSITE" id="PS50011">
    <property type="entry name" value="PROTEIN_KINASE_DOM"/>
    <property type="match status" value="1"/>
</dbReference>
<evidence type="ECO:0000313" key="7">
    <source>
        <dbReference type="EMBL" id="KAK7258392.1"/>
    </source>
</evidence>
<dbReference type="GO" id="GO:0005524">
    <property type="term" value="F:ATP binding"/>
    <property type="evidence" value="ECO:0007669"/>
    <property type="project" value="InterPro"/>
</dbReference>
<evidence type="ECO:0000256" key="3">
    <source>
        <dbReference type="ARBA" id="ARBA00023136"/>
    </source>
</evidence>
<comment type="caution">
    <text evidence="7">The sequence shown here is derived from an EMBL/GenBank/DDBJ whole genome shotgun (WGS) entry which is preliminary data.</text>
</comment>
<dbReference type="AlphaFoldDB" id="A0AAN9EIY3"/>
<evidence type="ECO:0000256" key="1">
    <source>
        <dbReference type="ARBA" id="ARBA00004193"/>
    </source>
</evidence>
<dbReference type="Pfam" id="PF07714">
    <property type="entry name" value="PK_Tyr_Ser-Thr"/>
    <property type="match status" value="1"/>
</dbReference>
<dbReference type="InterPro" id="IPR001810">
    <property type="entry name" value="F-box_dom"/>
</dbReference>
<keyword evidence="2" id="KW-0723">Serine/threonine-protein kinase</keyword>
<feature type="domain" description="Protein kinase" evidence="5">
    <location>
        <begin position="435"/>
        <end position="669"/>
    </location>
</feature>
<keyword evidence="8" id="KW-1185">Reference proteome</keyword>
<organism evidence="7 8">
    <name type="scientific">Crotalaria pallida</name>
    <name type="common">Smooth rattlebox</name>
    <name type="synonym">Crotalaria striata</name>
    <dbReference type="NCBI Taxonomy" id="3830"/>
    <lineage>
        <taxon>Eukaryota</taxon>
        <taxon>Viridiplantae</taxon>
        <taxon>Streptophyta</taxon>
        <taxon>Embryophyta</taxon>
        <taxon>Tracheophyta</taxon>
        <taxon>Spermatophyta</taxon>
        <taxon>Magnoliopsida</taxon>
        <taxon>eudicotyledons</taxon>
        <taxon>Gunneridae</taxon>
        <taxon>Pentapetalae</taxon>
        <taxon>rosids</taxon>
        <taxon>fabids</taxon>
        <taxon>Fabales</taxon>
        <taxon>Fabaceae</taxon>
        <taxon>Papilionoideae</taxon>
        <taxon>50 kb inversion clade</taxon>
        <taxon>genistoids sensu lato</taxon>
        <taxon>core genistoids</taxon>
        <taxon>Crotalarieae</taxon>
        <taxon>Crotalaria</taxon>
    </lineage>
</organism>
<dbReference type="InterPro" id="IPR032675">
    <property type="entry name" value="LRR_dom_sf"/>
</dbReference>
<sequence>MLQGKRIDVHDHIGKLPSDLLSYILTFLNVKKAIGTKLVSREWRDLSLYISNLVLDSTLININVEDDHLLEDITLHQKYQFVERVNRVLNTIKLHKPLALTIRFPLGHLFSSYIDNWVSLAIEMKCEKIDLELKFATLDDDDDDDEQYNFPCHLLLSNKKSHLKHLSLYECQFNPNHEITERLVTLKSISLVMVPMEANKLDLILSSCSNLEFLELIDCHILTSLRICHQDLGLKHLVVIAMLVHAKIELSIPNLEILRFAGCLEDITFSRMNHLKSVDLDIDKSYQKGFCQLLDELSGNAPCLETLFLCCHFPQYLCYPHNKNYTPKFDNLTRLELTANEGYGWNMFIHMLYKSPQLKHLVIDKGYIPFIVGEPSWICPKLVPTCVSSCLKEVTFEKFSGQDCAVDEVKVDLKVNGKKEDCSKSDQLALDVKGLDMKEDVSPDGNDNASRAQTFGFDELAAATGTFNYCQCVVAIKQLDPQGIQEFIVEVLTLSLANHPNLVKLIGFCAEGEQRLLIYEYMTLGSLENHLLDLPPGRKPLDWNTRMKIAAGEARGLEYLHHKMKPPVIYRGLKCSNILLGEGYHPKLSDFVFFAPILIGFCSASKFFHTCVPHPLYIIFLLVSLNVNSGTVFSIVDMVLSSLKRNQIRWGGAKHLGNDPDADSMCIQD</sequence>
<dbReference type="GO" id="GO:0005886">
    <property type="term" value="C:plasma membrane"/>
    <property type="evidence" value="ECO:0007669"/>
    <property type="project" value="UniProtKB-SubCell"/>
</dbReference>
<keyword evidence="3" id="KW-0472">Membrane</keyword>
<dbReference type="Gene3D" id="3.80.10.10">
    <property type="entry name" value="Ribonuclease Inhibitor"/>
    <property type="match status" value="1"/>
</dbReference>
<keyword evidence="2" id="KW-0808">Transferase</keyword>
<dbReference type="Pfam" id="PF00646">
    <property type="entry name" value="F-box"/>
    <property type="match status" value="1"/>
</dbReference>